<evidence type="ECO:0000313" key="5">
    <source>
        <dbReference type="Proteomes" id="UP000637695"/>
    </source>
</evidence>
<name>A0A917NGR7_9BACL</name>
<organism evidence="4 5">
    <name type="scientific">Alicyclobacillus cellulosilyticus</name>
    <dbReference type="NCBI Taxonomy" id="1003997"/>
    <lineage>
        <taxon>Bacteria</taxon>
        <taxon>Bacillati</taxon>
        <taxon>Bacillota</taxon>
        <taxon>Bacilli</taxon>
        <taxon>Bacillales</taxon>
        <taxon>Alicyclobacillaceae</taxon>
        <taxon>Alicyclobacillus</taxon>
    </lineage>
</organism>
<dbReference type="GO" id="GO:0042602">
    <property type="term" value="F:riboflavin reductase (NADPH) activity"/>
    <property type="evidence" value="ECO:0007669"/>
    <property type="project" value="TreeGrafter"/>
</dbReference>
<dbReference type="InterPro" id="IPR002563">
    <property type="entry name" value="Flavin_Rdtase-like_dom"/>
</dbReference>
<comment type="caution">
    <text evidence="4">The sequence shown here is derived from an EMBL/GenBank/DDBJ whole genome shotgun (WGS) entry which is preliminary data.</text>
</comment>
<dbReference type="GO" id="GO:0010181">
    <property type="term" value="F:FMN binding"/>
    <property type="evidence" value="ECO:0007669"/>
    <property type="project" value="InterPro"/>
</dbReference>
<gene>
    <name evidence="4" type="ORF">GCM10010885_06560</name>
</gene>
<reference evidence="4" key="2">
    <citation type="submission" date="2020-09" db="EMBL/GenBank/DDBJ databases">
        <authorList>
            <person name="Sun Q."/>
            <person name="Ohkuma M."/>
        </authorList>
    </citation>
    <scope>NUCLEOTIDE SEQUENCE</scope>
    <source>
        <strain evidence="4">JCM 18487</strain>
    </source>
</reference>
<dbReference type="InterPro" id="IPR050268">
    <property type="entry name" value="NADH-dep_flavin_reductase"/>
</dbReference>
<sequence length="159" mass="17286">MDEQAKKTALRGITYGLYVIGTKIGEDDVNAFTGNWVTQTSFSPPLVAIGVKKGTTSCDGILTSRVFSVNILESGQKDLAFKFFKPISRVGNKFDDVEFYTATTGSPILKDALSWFECKVVDVNERGDHVLVVGEVVDAGVHREGTPLTLRETGLFYGG</sequence>
<accession>A0A917NGR7</accession>
<dbReference type="Proteomes" id="UP000637695">
    <property type="component" value="Unassembled WGS sequence"/>
</dbReference>
<dbReference type="SUPFAM" id="SSF50475">
    <property type="entry name" value="FMN-binding split barrel"/>
    <property type="match status" value="1"/>
</dbReference>
<protein>
    <submittedName>
        <fullName evidence="4">Diguanylate cyclase</fullName>
    </submittedName>
</protein>
<dbReference type="Gene3D" id="2.30.110.10">
    <property type="entry name" value="Electron Transport, Fmn-binding Protein, Chain A"/>
    <property type="match status" value="1"/>
</dbReference>
<feature type="domain" description="Flavin reductase like" evidence="3">
    <location>
        <begin position="10"/>
        <end position="157"/>
    </location>
</feature>
<dbReference type="AlphaFoldDB" id="A0A917NGR7"/>
<dbReference type="PANTHER" id="PTHR30466:SF11">
    <property type="entry name" value="FLAVIN-DEPENDENT MONOOXYGENASE, REDUCTASE SUBUNIT HSAB"/>
    <property type="match status" value="1"/>
</dbReference>
<dbReference type="Pfam" id="PF01613">
    <property type="entry name" value="Flavin_Reduct"/>
    <property type="match status" value="1"/>
</dbReference>
<evidence type="ECO:0000256" key="2">
    <source>
        <dbReference type="ARBA" id="ARBA00023002"/>
    </source>
</evidence>
<evidence type="ECO:0000259" key="3">
    <source>
        <dbReference type="SMART" id="SM00903"/>
    </source>
</evidence>
<dbReference type="PANTHER" id="PTHR30466">
    <property type="entry name" value="FLAVIN REDUCTASE"/>
    <property type="match status" value="1"/>
</dbReference>
<reference evidence="4" key="1">
    <citation type="journal article" date="2014" name="Int. J. Syst. Evol. Microbiol.">
        <title>Complete genome sequence of Corynebacterium casei LMG S-19264T (=DSM 44701T), isolated from a smear-ripened cheese.</title>
        <authorList>
            <consortium name="US DOE Joint Genome Institute (JGI-PGF)"/>
            <person name="Walter F."/>
            <person name="Albersmeier A."/>
            <person name="Kalinowski J."/>
            <person name="Ruckert C."/>
        </authorList>
    </citation>
    <scope>NUCLEOTIDE SEQUENCE</scope>
    <source>
        <strain evidence="4">JCM 18487</strain>
    </source>
</reference>
<dbReference type="EMBL" id="BMOY01000007">
    <property type="protein sequence ID" value="GGI99968.1"/>
    <property type="molecule type" value="Genomic_DNA"/>
</dbReference>
<dbReference type="RefSeq" id="WP_188881138.1">
    <property type="nucleotide sequence ID" value="NZ_BMOY01000007.1"/>
</dbReference>
<dbReference type="SMART" id="SM00903">
    <property type="entry name" value="Flavin_Reduct"/>
    <property type="match status" value="1"/>
</dbReference>
<keyword evidence="5" id="KW-1185">Reference proteome</keyword>
<evidence type="ECO:0000313" key="4">
    <source>
        <dbReference type="EMBL" id="GGI99968.1"/>
    </source>
</evidence>
<dbReference type="InterPro" id="IPR012349">
    <property type="entry name" value="Split_barrel_FMN-bd"/>
</dbReference>
<comment type="similarity">
    <text evidence="1">Belongs to the non-flavoprotein flavin reductase family.</text>
</comment>
<proteinExistence type="inferred from homology"/>
<evidence type="ECO:0000256" key="1">
    <source>
        <dbReference type="ARBA" id="ARBA00008898"/>
    </source>
</evidence>
<keyword evidence="2" id="KW-0560">Oxidoreductase</keyword>